<dbReference type="InterPro" id="IPR027417">
    <property type="entry name" value="P-loop_NTPase"/>
</dbReference>
<protein>
    <submittedName>
        <fullName evidence="2">SIR2-like domain-containing protein</fullName>
    </submittedName>
</protein>
<dbReference type="Proteomes" id="UP000184204">
    <property type="component" value="Unassembled WGS sequence"/>
</dbReference>
<dbReference type="EMBL" id="CP014223">
    <property type="protein sequence ID" value="AMJ40915.1"/>
    <property type="molecule type" value="Genomic_DNA"/>
</dbReference>
<proteinExistence type="predicted"/>
<dbReference type="EMBL" id="FQUA01000006">
    <property type="protein sequence ID" value="SHE76289.1"/>
    <property type="molecule type" value="Genomic_DNA"/>
</dbReference>
<reference evidence="3" key="2">
    <citation type="submission" date="2016-01" db="EMBL/GenBank/DDBJ databases">
        <authorList>
            <person name="Poehlein A."/>
            <person name="Schlien K."/>
            <person name="Gottschalk G."/>
            <person name="Buckel W."/>
            <person name="Daniel R."/>
        </authorList>
    </citation>
    <scope>NUCLEOTIDE SEQUENCE [LARGE SCALE GENOMIC DNA]</scope>
    <source>
        <strain evidence="3">X2</strain>
    </source>
</reference>
<dbReference type="SUPFAM" id="SSF52540">
    <property type="entry name" value="P-loop containing nucleoside triphosphate hydrolases"/>
    <property type="match status" value="1"/>
</dbReference>
<evidence type="ECO:0000313" key="4">
    <source>
        <dbReference type="Proteomes" id="UP000184204"/>
    </source>
</evidence>
<evidence type="ECO:0000313" key="3">
    <source>
        <dbReference type="Proteomes" id="UP000068026"/>
    </source>
</evidence>
<keyword evidence="3" id="KW-1185">Reference proteome</keyword>
<reference evidence="1 3" key="1">
    <citation type="journal article" date="2016" name="Genome Announc.">
        <title>Complete Genome Sequence of the Amino Acid-Fermenting Clostridium propionicum X2 (DSM 1682).</title>
        <authorList>
            <person name="Poehlein A."/>
            <person name="Schlien K."/>
            <person name="Chowdhury N.P."/>
            <person name="Gottschalk G."/>
            <person name="Buckel W."/>
            <person name="Daniel R."/>
        </authorList>
    </citation>
    <scope>NUCLEOTIDE SEQUENCE [LARGE SCALE GENOMIC DNA]</scope>
    <source>
        <strain evidence="1 3">X2</strain>
    </source>
</reference>
<dbReference type="OrthoDB" id="78172at2"/>
<dbReference type="RefSeq" id="WP_066049284.1">
    <property type="nucleotide sequence ID" value="NZ_CP014223.1"/>
</dbReference>
<dbReference type="InterPro" id="IPR029035">
    <property type="entry name" value="DHS-like_NAD/FAD-binding_dom"/>
</dbReference>
<evidence type="ECO:0000313" key="1">
    <source>
        <dbReference type="EMBL" id="AMJ40915.1"/>
    </source>
</evidence>
<name>A0A0X1U7K7_ANAPI</name>
<organism evidence="2 4">
    <name type="scientific">Anaerotignum propionicum DSM 1682</name>
    <dbReference type="NCBI Taxonomy" id="991789"/>
    <lineage>
        <taxon>Bacteria</taxon>
        <taxon>Bacillati</taxon>
        <taxon>Bacillota</taxon>
        <taxon>Clostridia</taxon>
        <taxon>Lachnospirales</taxon>
        <taxon>Anaerotignaceae</taxon>
        <taxon>Anaerotignum</taxon>
    </lineage>
</organism>
<dbReference type="Proteomes" id="UP000068026">
    <property type="component" value="Chromosome"/>
</dbReference>
<dbReference type="KEGG" id="cpro:CPRO_13220"/>
<dbReference type="AlphaFoldDB" id="A0A0X1U7K7"/>
<dbReference type="SUPFAM" id="SSF52467">
    <property type="entry name" value="DHS-like NAD/FAD-binding domain"/>
    <property type="match status" value="1"/>
</dbReference>
<reference evidence="4" key="4">
    <citation type="submission" date="2016-11" db="EMBL/GenBank/DDBJ databases">
        <authorList>
            <person name="Jaros S."/>
            <person name="Januszkiewicz K."/>
            <person name="Wedrychowicz H."/>
        </authorList>
    </citation>
    <scope>NUCLEOTIDE SEQUENCE [LARGE SCALE GENOMIC DNA]</scope>
    <source>
        <strain evidence="4">DSM 1682</strain>
    </source>
</reference>
<gene>
    <name evidence="1" type="ORF">CPRO_13220</name>
    <name evidence="2" type="ORF">SAMN02745151_01734</name>
</gene>
<sequence>MKKDDITFDTIMKFSPDNKDVFEEILEHMKNNNLVPFVGAGLSSFVYPCWSDFLKEIAKKLSERDYDSIEFLLKEFKYEEAASLLCDKRGYSNFNADISRIFSETELNEVNLYKQAVYILPKLFNNLVITTNIDRILERVFSENKKEIFSCFPGNSEPFISAMKRGTPTIFKIHGDISSKNNLVLTKEQYDETYVEDCTLIDQLSQCFENKIHLFLGCSLQADRTVPILENIQKKQNRVVPDYTIYPCSASDKYAKMQSFGQRGIRAILYPENSHHSVRIVLEALLERIDRDEYLKLEYRNGKPLINSPIQRYQYDAATVDFFGRENEMNQLLAFCENNNNVHLQWWAVTGDGGCGKSRLALELEKKLNSLGWESYIHDKMDFTDLKATSRKICKSTIFIIDSIEAYPEEVGKWIESLNQPTSTIRKRIILIAREGNNIKTPWVKSMKKSCLSDNMLNGICYQNEFLRLSSLPKDITKDIIKNYAASVHECIDDEQADKIYQGLEKIDGTLHRPLYALILVDTYFENNFTLPKDINSVLEILVLREIKIISNLLKAKINASDDQFEELILRIKVIATIVRGIDVNNLENYLDIYDYNLLYEKLKKYNNDDLISFLKKIYVIEDNGNLIKPIKPDLIGEYFVVHVLKSEMRFECYRP</sequence>
<accession>A0A0X1U7K7</accession>
<dbReference type="Pfam" id="PF13289">
    <property type="entry name" value="SIR2_2"/>
    <property type="match status" value="1"/>
</dbReference>
<evidence type="ECO:0000313" key="2">
    <source>
        <dbReference type="EMBL" id="SHE76289.1"/>
    </source>
</evidence>
<dbReference type="Gene3D" id="3.40.50.300">
    <property type="entry name" value="P-loop containing nucleotide triphosphate hydrolases"/>
    <property type="match status" value="1"/>
</dbReference>
<reference evidence="2" key="3">
    <citation type="submission" date="2016-11" db="EMBL/GenBank/DDBJ databases">
        <authorList>
            <person name="Varghese N."/>
            <person name="Submissions S."/>
        </authorList>
    </citation>
    <scope>NUCLEOTIDE SEQUENCE</scope>
    <source>
        <strain evidence="2">DSM 1682</strain>
    </source>
</reference>